<dbReference type="PANTHER" id="PTHR31465">
    <property type="entry name" value="PROTEIN RTA1-RELATED"/>
    <property type="match status" value="1"/>
</dbReference>
<protein>
    <recommendedName>
        <fullName evidence="8">RTA1-domain-containing protein</fullName>
    </recommendedName>
</protein>
<organism evidence="6 7">
    <name type="scientific">Mucor saturninus</name>
    <dbReference type="NCBI Taxonomy" id="64648"/>
    <lineage>
        <taxon>Eukaryota</taxon>
        <taxon>Fungi</taxon>
        <taxon>Fungi incertae sedis</taxon>
        <taxon>Mucoromycota</taxon>
        <taxon>Mucoromycotina</taxon>
        <taxon>Mucoromycetes</taxon>
        <taxon>Mucorales</taxon>
        <taxon>Mucorineae</taxon>
        <taxon>Mucoraceae</taxon>
        <taxon>Mucor</taxon>
    </lineage>
</organism>
<evidence type="ECO:0000256" key="4">
    <source>
        <dbReference type="ARBA" id="ARBA00023136"/>
    </source>
</evidence>
<keyword evidence="7" id="KW-1185">Reference proteome</keyword>
<feature type="transmembrane region" description="Helical" evidence="5">
    <location>
        <begin position="126"/>
        <end position="145"/>
    </location>
</feature>
<dbReference type="GO" id="GO:0016020">
    <property type="term" value="C:membrane"/>
    <property type="evidence" value="ECO:0007669"/>
    <property type="project" value="UniProtKB-SubCell"/>
</dbReference>
<proteinExistence type="predicted"/>
<dbReference type="OrthoDB" id="3358017at2759"/>
<keyword evidence="4 5" id="KW-0472">Membrane</keyword>
<keyword evidence="3 5" id="KW-1133">Transmembrane helix</keyword>
<name>A0A8H7QZA9_9FUNG</name>
<keyword evidence="2 5" id="KW-0812">Transmembrane</keyword>
<gene>
    <name evidence="6" type="ORF">INT47_010809</name>
</gene>
<feature type="transmembrane region" description="Helical" evidence="5">
    <location>
        <begin position="157"/>
        <end position="183"/>
    </location>
</feature>
<comment type="caution">
    <text evidence="6">The sequence shown here is derived from an EMBL/GenBank/DDBJ whole genome shotgun (WGS) entry which is preliminary data.</text>
</comment>
<evidence type="ECO:0000256" key="5">
    <source>
        <dbReference type="SAM" id="Phobius"/>
    </source>
</evidence>
<reference evidence="6" key="1">
    <citation type="submission" date="2020-12" db="EMBL/GenBank/DDBJ databases">
        <title>Metabolic potential, ecology and presence of endohyphal bacteria is reflected in genomic diversity of Mucoromycotina.</title>
        <authorList>
            <person name="Muszewska A."/>
            <person name="Okrasinska A."/>
            <person name="Steczkiewicz K."/>
            <person name="Drgas O."/>
            <person name="Orlowska M."/>
            <person name="Perlinska-Lenart U."/>
            <person name="Aleksandrzak-Piekarczyk T."/>
            <person name="Szatraj K."/>
            <person name="Zielenkiewicz U."/>
            <person name="Pilsyk S."/>
            <person name="Malc E."/>
            <person name="Mieczkowski P."/>
            <person name="Kruszewska J.S."/>
            <person name="Biernat P."/>
            <person name="Pawlowska J."/>
        </authorList>
    </citation>
    <scope>NUCLEOTIDE SEQUENCE</scope>
    <source>
        <strain evidence="6">WA0000017839</strain>
    </source>
</reference>
<feature type="transmembrane region" description="Helical" evidence="5">
    <location>
        <begin position="85"/>
        <end position="105"/>
    </location>
</feature>
<dbReference type="InterPro" id="IPR007568">
    <property type="entry name" value="RTA1"/>
</dbReference>
<dbReference type="Proteomes" id="UP000603453">
    <property type="component" value="Unassembled WGS sequence"/>
</dbReference>
<evidence type="ECO:0000313" key="6">
    <source>
        <dbReference type="EMBL" id="KAG2201057.1"/>
    </source>
</evidence>
<dbReference type="Pfam" id="PF04479">
    <property type="entry name" value="RTA1"/>
    <property type="match status" value="1"/>
</dbReference>
<feature type="transmembrane region" description="Helical" evidence="5">
    <location>
        <begin position="203"/>
        <end position="220"/>
    </location>
</feature>
<dbReference type="PANTHER" id="PTHR31465:SF1">
    <property type="entry name" value="PROTEIN RTA1-RELATED"/>
    <property type="match status" value="1"/>
</dbReference>
<sequence>MPRGDVFLNDGQNKAMFLFHYIPNKPLAYTALAVYALFTIYLTFRVYRSKSPKFLYILAFTGLMETIGYVVRIICANFTDLGRYIGTTLFILLAPNALALVNYKAVGEIIRLSNVETDKFYLRTKFVTWFFFGSDIFSFVLQGAGGGMQTITRLNNVGIAITLVGLGTQLFFFAAFAGITVYVHRRPEYNYHVEGSPNAKRNLVYCLYVTIALLYIRSIYRVAEYATGYSGPIARLEWAFYVFDSLIIAISFLVYSVFFIGSYLPKHDVVQSFEDKVSVSPSSSTENDGRDVELNKY</sequence>
<comment type="subcellular location">
    <subcellularLocation>
        <location evidence="1">Membrane</location>
        <topology evidence="1">Multi-pass membrane protein</topology>
    </subcellularLocation>
</comment>
<evidence type="ECO:0000313" key="7">
    <source>
        <dbReference type="Proteomes" id="UP000603453"/>
    </source>
</evidence>
<evidence type="ECO:0000256" key="3">
    <source>
        <dbReference type="ARBA" id="ARBA00022989"/>
    </source>
</evidence>
<evidence type="ECO:0000256" key="2">
    <source>
        <dbReference type="ARBA" id="ARBA00022692"/>
    </source>
</evidence>
<dbReference type="EMBL" id="JAEPRD010000075">
    <property type="protein sequence ID" value="KAG2201057.1"/>
    <property type="molecule type" value="Genomic_DNA"/>
</dbReference>
<feature type="transmembrane region" description="Helical" evidence="5">
    <location>
        <begin position="54"/>
        <end position="79"/>
    </location>
</feature>
<accession>A0A8H7QZA9</accession>
<feature type="transmembrane region" description="Helical" evidence="5">
    <location>
        <begin position="27"/>
        <end position="47"/>
    </location>
</feature>
<evidence type="ECO:0008006" key="8">
    <source>
        <dbReference type="Google" id="ProtNLM"/>
    </source>
</evidence>
<evidence type="ECO:0000256" key="1">
    <source>
        <dbReference type="ARBA" id="ARBA00004141"/>
    </source>
</evidence>
<feature type="transmembrane region" description="Helical" evidence="5">
    <location>
        <begin position="240"/>
        <end position="264"/>
    </location>
</feature>
<dbReference type="AlphaFoldDB" id="A0A8H7QZA9"/>